<evidence type="ECO:0000313" key="2">
    <source>
        <dbReference type="EMBL" id="CAI2194823.1"/>
    </source>
</evidence>
<accession>A0A9W4T910</accession>
<name>A0A9W4T910_9GLOM</name>
<proteinExistence type="predicted"/>
<dbReference type="Proteomes" id="UP001153678">
    <property type="component" value="Unassembled WGS sequence"/>
</dbReference>
<feature type="compositionally biased region" description="Low complexity" evidence="1">
    <location>
        <begin position="131"/>
        <end position="152"/>
    </location>
</feature>
<reference evidence="2" key="1">
    <citation type="submission" date="2022-08" db="EMBL/GenBank/DDBJ databases">
        <authorList>
            <person name="Kallberg Y."/>
            <person name="Tangrot J."/>
            <person name="Rosling A."/>
        </authorList>
    </citation>
    <scope>NUCLEOTIDE SEQUENCE</scope>
    <source>
        <strain evidence="2">Wild A</strain>
    </source>
</reference>
<sequence length="213" mass="24181">MADDNLGKNSNNNTDITTNLESTLNVALLLQLLTNPTVLYFHVIQYKILLLKKNGINGKKKKQPKEDWKDFLHLSYDTYWTYRRNLHDRLNATCEKGKYAFEQTPGKIRNVINNNIIPPDPKHKKVTPNYELSSTAPNSESSTTPNSESSSSIILHKSISPIQNSGLSSTMKSEIQSLSLLQVPVQRKQKHLIKEKVTNITTNTRKKAKNAQH</sequence>
<dbReference type="OrthoDB" id="2423387at2759"/>
<evidence type="ECO:0000256" key="1">
    <source>
        <dbReference type="SAM" id="MobiDB-lite"/>
    </source>
</evidence>
<organism evidence="2 3">
    <name type="scientific">Funneliformis geosporum</name>
    <dbReference type="NCBI Taxonomy" id="1117311"/>
    <lineage>
        <taxon>Eukaryota</taxon>
        <taxon>Fungi</taxon>
        <taxon>Fungi incertae sedis</taxon>
        <taxon>Mucoromycota</taxon>
        <taxon>Glomeromycotina</taxon>
        <taxon>Glomeromycetes</taxon>
        <taxon>Glomerales</taxon>
        <taxon>Glomeraceae</taxon>
        <taxon>Funneliformis</taxon>
    </lineage>
</organism>
<keyword evidence="3" id="KW-1185">Reference proteome</keyword>
<dbReference type="EMBL" id="CAMKVN010011494">
    <property type="protein sequence ID" value="CAI2194823.1"/>
    <property type="molecule type" value="Genomic_DNA"/>
</dbReference>
<protein>
    <submittedName>
        <fullName evidence="2">16993_t:CDS:1</fullName>
    </submittedName>
</protein>
<comment type="caution">
    <text evidence="2">The sequence shown here is derived from an EMBL/GenBank/DDBJ whole genome shotgun (WGS) entry which is preliminary data.</text>
</comment>
<evidence type="ECO:0000313" key="3">
    <source>
        <dbReference type="Proteomes" id="UP001153678"/>
    </source>
</evidence>
<dbReference type="AlphaFoldDB" id="A0A9W4T910"/>
<feature type="region of interest" description="Disordered" evidence="1">
    <location>
        <begin position="113"/>
        <end position="152"/>
    </location>
</feature>
<gene>
    <name evidence="2" type="ORF">FWILDA_LOCUS16768</name>
</gene>